<dbReference type="Proteomes" id="UP001079535">
    <property type="component" value="Unassembled WGS sequence"/>
</dbReference>
<evidence type="ECO:0000313" key="3">
    <source>
        <dbReference type="Proteomes" id="UP001079535"/>
    </source>
</evidence>
<dbReference type="GO" id="GO:0003677">
    <property type="term" value="F:DNA binding"/>
    <property type="evidence" value="ECO:0007669"/>
    <property type="project" value="InterPro"/>
</dbReference>
<comment type="caution">
    <text evidence="2">The sequence shown here is derived from an EMBL/GenBank/DDBJ whole genome shotgun (WGS) entry which is preliminary data.</text>
</comment>
<accession>A0A396GC73</accession>
<dbReference type="InterPro" id="IPR010093">
    <property type="entry name" value="SinI_DNA-bd"/>
</dbReference>
<gene>
    <name evidence="2" type="ORF">OZZ17_03890</name>
</gene>
<protein>
    <submittedName>
        <fullName evidence="2">Helix-turn-helix domain-containing protein</fullName>
    </submittedName>
</protein>
<dbReference type="NCBIfam" id="TIGR01764">
    <property type="entry name" value="excise"/>
    <property type="match status" value="1"/>
</dbReference>
<reference evidence="2" key="1">
    <citation type="submission" date="2022-11" db="EMBL/GenBank/DDBJ databases">
        <title>Temperate bacteriophages infecting mucin-degrading bacterium Ruminococcus gnavus from the human gut.</title>
        <authorList>
            <person name="Buttimer C."/>
        </authorList>
    </citation>
    <scope>NUCLEOTIDE SEQUENCE</scope>
    <source>
        <strain evidence="2">CCUG 49994</strain>
    </source>
</reference>
<dbReference type="RefSeq" id="WP_004839986.1">
    <property type="nucleotide sequence ID" value="NZ_CP111084.1"/>
</dbReference>
<feature type="domain" description="Helix-turn-helix" evidence="1">
    <location>
        <begin position="5"/>
        <end position="52"/>
    </location>
</feature>
<proteinExistence type="predicted"/>
<evidence type="ECO:0000259" key="1">
    <source>
        <dbReference type="Pfam" id="PF12728"/>
    </source>
</evidence>
<dbReference type="AlphaFoldDB" id="A0A396GC73"/>
<dbReference type="GeneID" id="57432508"/>
<name>A0A396GC73_MEDGN</name>
<sequence length="60" mass="7152">MEEMVYTVAQVASILHVNKNYVYELIDKGMIPVLKFKSFRIRKSSLEKFLEKYESYQSND</sequence>
<dbReference type="Pfam" id="PF12728">
    <property type="entry name" value="HTH_17"/>
    <property type="match status" value="1"/>
</dbReference>
<dbReference type="EMBL" id="JAPRAY010000003">
    <property type="protein sequence ID" value="MCZ0666679.1"/>
    <property type="molecule type" value="Genomic_DNA"/>
</dbReference>
<dbReference type="InterPro" id="IPR041657">
    <property type="entry name" value="HTH_17"/>
</dbReference>
<organism evidence="2 3">
    <name type="scientific">Mediterraneibacter gnavus</name>
    <name type="common">Ruminococcus gnavus</name>
    <dbReference type="NCBI Taxonomy" id="33038"/>
    <lineage>
        <taxon>Bacteria</taxon>
        <taxon>Bacillati</taxon>
        <taxon>Bacillota</taxon>
        <taxon>Clostridia</taxon>
        <taxon>Lachnospirales</taxon>
        <taxon>Lachnospiraceae</taxon>
        <taxon>Mediterraneibacter</taxon>
    </lineage>
</organism>
<evidence type="ECO:0000313" key="2">
    <source>
        <dbReference type="EMBL" id="MCZ0666679.1"/>
    </source>
</evidence>